<evidence type="ECO:0000256" key="1">
    <source>
        <dbReference type="ARBA" id="ARBA00004370"/>
    </source>
</evidence>
<evidence type="ECO:0000313" key="8">
    <source>
        <dbReference type="EMBL" id="GAA0035243.1"/>
    </source>
</evidence>
<organism evidence="8 9">
    <name type="scientific">Brevibacterium metallidurans</name>
    <dbReference type="NCBI Taxonomy" id="1482676"/>
    <lineage>
        <taxon>Bacteria</taxon>
        <taxon>Bacillati</taxon>
        <taxon>Actinomycetota</taxon>
        <taxon>Actinomycetes</taxon>
        <taxon>Micrococcales</taxon>
        <taxon>Brevibacteriaceae</taxon>
        <taxon>Brevibacterium</taxon>
    </lineage>
</organism>
<dbReference type="Gene3D" id="2.10.109.10">
    <property type="entry name" value="Umud Fragment, subunit A"/>
    <property type="match status" value="1"/>
</dbReference>
<proteinExistence type="predicted"/>
<keyword evidence="4 6" id="KW-0472">Membrane</keyword>
<keyword evidence="3 6" id="KW-1133">Transmembrane helix</keyword>
<reference evidence="8 9" key="1">
    <citation type="submission" date="2024-01" db="EMBL/GenBank/DDBJ databases">
        <title>Characterization of antibiotic resistant novel bacterial strains and their environmental applications.</title>
        <authorList>
            <person name="Manzoor S."/>
            <person name="Abbas S."/>
            <person name="Arshad M."/>
            <person name="Ahmed I."/>
        </authorList>
    </citation>
    <scope>NUCLEOTIDE SEQUENCE [LARGE SCALE GENOMIC DNA]</scope>
    <source>
        <strain evidence="8 9">NCCP-602</strain>
    </source>
</reference>
<accession>A0ABN0SM22</accession>
<keyword evidence="9" id="KW-1185">Reference proteome</keyword>
<evidence type="ECO:0000256" key="4">
    <source>
        <dbReference type="ARBA" id="ARBA00023136"/>
    </source>
</evidence>
<dbReference type="InterPro" id="IPR019533">
    <property type="entry name" value="Peptidase_S26"/>
</dbReference>
<evidence type="ECO:0000259" key="7">
    <source>
        <dbReference type="Pfam" id="PF10502"/>
    </source>
</evidence>
<gene>
    <name evidence="8" type="ORF">NCCP602_12040</name>
</gene>
<dbReference type="Pfam" id="PF10502">
    <property type="entry name" value="Peptidase_S26"/>
    <property type="match status" value="1"/>
</dbReference>
<feature type="domain" description="Peptidase S26" evidence="7">
    <location>
        <begin position="25"/>
        <end position="99"/>
    </location>
</feature>
<evidence type="ECO:0000256" key="5">
    <source>
        <dbReference type="NCBIfam" id="TIGR02228"/>
    </source>
</evidence>
<comment type="subcellular location">
    <subcellularLocation>
        <location evidence="1">Membrane</location>
    </subcellularLocation>
</comment>
<sequence>MRRPRPRRRLRRIVSWVCGVLVAVIAGVLIATVALPLAMGWIPLTVTTGSMDPTIPPGSQVIVKPLKPAQAQTLDKGQVVTYQPNSGQRDLVTHRIIDVARVHGETVYRTKGDNNNAADPDPVRSVQVRGVVRYHVPYVGYIAQLTNPEEKRIGIWIIAGALVAYAVWEIAKPKRRKGGTNRGKH</sequence>
<feature type="transmembrane region" description="Helical" evidence="6">
    <location>
        <begin position="12"/>
        <end position="42"/>
    </location>
</feature>
<dbReference type="PANTHER" id="PTHR10806">
    <property type="entry name" value="SIGNAL PEPTIDASE COMPLEX CATALYTIC SUBUNIT SEC11"/>
    <property type="match status" value="1"/>
</dbReference>
<protein>
    <recommendedName>
        <fullName evidence="5">Signal peptidase I</fullName>
        <ecNumber evidence="5">3.4.21.89</ecNumber>
    </recommendedName>
</protein>
<feature type="transmembrane region" description="Helical" evidence="6">
    <location>
        <begin position="153"/>
        <end position="171"/>
    </location>
</feature>
<dbReference type="InterPro" id="IPR001733">
    <property type="entry name" value="Peptidase_S26B"/>
</dbReference>
<dbReference type="CDD" id="cd06530">
    <property type="entry name" value="S26_SPase_I"/>
    <property type="match status" value="1"/>
</dbReference>
<evidence type="ECO:0000256" key="3">
    <source>
        <dbReference type="ARBA" id="ARBA00022989"/>
    </source>
</evidence>
<keyword evidence="2 6" id="KW-0812">Transmembrane</keyword>
<dbReference type="InterPro" id="IPR036286">
    <property type="entry name" value="LexA/Signal_pep-like_sf"/>
</dbReference>
<evidence type="ECO:0000256" key="2">
    <source>
        <dbReference type="ARBA" id="ARBA00022692"/>
    </source>
</evidence>
<dbReference type="EMBL" id="BAAAAF010000003">
    <property type="protein sequence ID" value="GAA0035243.1"/>
    <property type="molecule type" value="Genomic_DNA"/>
</dbReference>
<name>A0ABN0SM22_9MICO</name>
<dbReference type="EC" id="3.4.21.89" evidence="5"/>
<evidence type="ECO:0000313" key="9">
    <source>
        <dbReference type="Proteomes" id="UP001498238"/>
    </source>
</evidence>
<evidence type="ECO:0000256" key="6">
    <source>
        <dbReference type="SAM" id="Phobius"/>
    </source>
</evidence>
<dbReference type="PANTHER" id="PTHR10806:SF6">
    <property type="entry name" value="SIGNAL PEPTIDASE COMPLEX CATALYTIC SUBUNIT SEC11"/>
    <property type="match status" value="1"/>
</dbReference>
<comment type="caution">
    <text evidence="8">The sequence shown here is derived from an EMBL/GenBank/DDBJ whole genome shotgun (WGS) entry which is preliminary data.</text>
</comment>
<dbReference type="Proteomes" id="UP001498238">
    <property type="component" value="Unassembled WGS sequence"/>
</dbReference>
<dbReference type="NCBIfam" id="TIGR02228">
    <property type="entry name" value="sigpep_I_arch"/>
    <property type="match status" value="1"/>
</dbReference>
<dbReference type="SUPFAM" id="SSF51306">
    <property type="entry name" value="LexA/Signal peptidase"/>
    <property type="match status" value="1"/>
</dbReference>